<dbReference type="EMBL" id="PQNY01000013">
    <property type="protein sequence ID" value="POS01173.1"/>
    <property type="molecule type" value="Genomic_DNA"/>
</dbReference>
<accession>A0A2S4N742</accession>
<keyword evidence="1" id="KW-1133">Transmembrane helix</keyword>
<protein>
    <submittedName>
        <fullName evidence="2">Uncharacterized protein</fullName>
    </submittedName>
</protein>
<gene>
    <name evidence="2" type="ORF">Q361_11352</name>
</gene>
<keyword evidence="3" id="KW-1185">Reference proteome</keyword>
<dbReference type="Proteomes" id="UP000237056">
    <property type="component" value="Unassembled WGS sequence"/>
</dbReference>
<reference evidence="2 3" key="1">
    <citation type="submission" date="2018-01" db="EMBL/GenBank/DDBJ databases">
        <title>Genomic Encyclopedia of Type Strains, Phase I: the one thousand microbial genomes (KMG-I) project.</title>
        <authorList>
            <person name="Goeker M."/>
        </authorList>
    </citation>
    <scope>NUCLEOTIDE SEQUENCE [LARGE SCALE GENOMIC DNA]</scope>
    <source>
        <strain evidence="2 3">DSM 17960</strain>
    </source>
</reference>
<proteinExistence type="predicted"/>
<feature type="transmembrane region" description="Helical" evidence="1">
    <location>
        <begin position="39"/>
        <end position="57"/>
    </location>
</feature>
<sequence>MNPKIILYGNAILLFFFTFLLASQLIIGIKSGNFDWFKIVLFFTALLFSLFTIVKYAKIINKDKS</sequence>
<organism evidence="2 3">
    <name type="scientific">Flavobacterium croceum DSM 17960</name>
    <dbReference type="NCBI Taxonomy" id="1121886"/>
    <lineage>
        <taxon>Bacteria</taxon>
        <taxon>Pseudomonadati</taxon>
        <taxon>Bacteroidota</taxon>
        <taxon>Flavobacteriia</taxon>
        <taxon>Flavobacteriales</taxon>
        <taxon>Flavobacteriaceae</taxon>
        <taxon>Flavobacterium</taxon>
    </lineage>
</organism>
<dbReference type="AlphaFoldDB" id="A0A2S4N742"/>
<evidence type="ECO:0000313" key="2">
    <source>
        <dbReference type="EMBL" id="POS01173.1"/>
    </source>
</evidence>
<keyword evidence="1" id="KW-0812">Transmembrane</keyword>
<name>A0A2S4N742_9FLAO</name>
<feature type="transmembrane region" description="Helical" evidence="1">
    <location>
        <begin position="7"/>
        <end position="27"/>
    </location>
</feature>
<evidence type="ECO:0000313" key="3">
    <source>
        <dbReference type="Proteomes" id="UP000237056"/>
    </source>
</evidence>
<keyword evidence="1" id="KW-0472">Membrane</keyword>
<comment type="caution">
    <text evidence="2">The sequence shown here is derived from an EMBL/GenBank/DDBJ whole genome shotgun (WGS) entry which is preliminary data.</text>
</comment>
<evidence type="ECO:0000256" key="1">
    <source>
        <dbReference type="SAM" id="Phobius"/>
    </source>
</evidence>